<comment type="caution">
    <text evidence="2">The sequence shown here is derived from an EMBL/GenBank/DDBJ whole genome shotgun (WGS) entry which is preliminary data.</text>
</comment>
<feature type="compositionally biased region" description="Basic residues" evidence="1">
    <location>
        <begin position="29"/>
        <end position="40"/>
    </location>
</feature>
<name>A0AAV7H905_DENCH</name>
<dbReference type="EMBL" id="JAGFBR010000007">
    <property type="protein sequence ID" value="KAH0464033.1"/>
    <property type="molecule type" value="Genomic_DNA"/>
</dbReference>
<reference evidence="2 3" key="1">
    <citation type="journal article" date="2021" name="Hortic Res">
        <title>Chromosome-scale assembly of the Dendrobium chrysotoxum genome enhances the understanding of orchid evolution.</title>
        <authorList>
            <person name="Zhang Y."/>
            <person name="Zhang G.Q."/>
            <person name="Zhang D."/>
            <person name="Liu X.D."/>
            <person name="Xu X.Y."/>
            <person name="Sun W.H."/>
            <person name="Yu X."/>
            <person name="Zhu X."/>
            <person name="Wang Z.W."/>
            <person name="Zhao X."/>
            <person name="Zhong W.Y."/>
            <person name="Chen H."/>
            <person name="Yin W.L."/>
            <person name="Huang T."/>
            <person name="Niu S.C."/>
            <person name="Liu Z.J."/>
        </authorList>
    </citation>
    <scope>NUCLEOTIDE SEQUENCE [LARGE SCALE GENOMIC DNA]</scope>
    <source>
        <strain evidence="2">Lindl</strain>
    </source>
</reference>
<evidence type="ECO:0000313" key="2">
    <source>
        <dbReference type="EMBL" id="KAH0464033.1"/>
    </source>
</evidence>
<gene>
    <name evidence="2" type="ORF">IEQ34_006819</name>
</gene>
<feature type="compositionally biased region" description="Basic and acidic residues" evidence="1">
    <location>
        <begin position="49"/>
        <end position="59"/>
    </location>
</feature>
<feature type="region of interest" description="Disordered" evidence="1">
    <location>
        <begin position="1"/>
        <end position="59"/>
    </location>
</feature>
<proteinExistence type="predicted"/>
<dbReference type="Proteomes" id="UP000775213">
    <property type="component" value="Unassembled WGS sequence"/>
</dbReference>
<protein>
    <submittedName>
        <fullName evidence="2">Uncharacterized protein</fullName>
    </submittedName>
</protein>
<dbReference type="AlphaFoldDB" id="A0AAV7H905"/>
<accession>A0AAV7H905</accession>
<sequence length="154" mass="17708">MERKHRASKSSPPAAVSGELGERNELRERSRKRSRLRSRQGRVTTNRTRRVETKPSIDAHEMKRMAAIRHHPQHLRLPILTETDGASSLSLSLSLGLLSRGRKLKLGIRCNNDRIKPNRGSRGQHCIIPPFFLVILWYKDDARKNDASERIRFG</sequence>
<organism evidence="2 3">
    <name type="scientific">Dendrobium chrysotoxum</name>
    <name type="common">Orchid</name>
    <dbReference type="NCBI Taxonomy" id="161865"/>
    <lineage>
        <taxon>Eukaryota</taxon>
        <taxon>Viridiplantae</taxon>
        <taxon>Streptophyta</taxon>
        <taxon>Embryophyta</taxon>
        <taxon>Tracheophyta</taxon>
        <taxon>Spermatophyta</taxon>
        <taxon>Magnoliopsida</taxon>
        <taxon>Liliopsida</taxon>
        <taxon>Asparagales</taxon>
        <taxon>Orchidaceae</taxon>
        <taxon>Epidendroideae</taxon>
        <taxon>Malaxideae</taxon>
        <taxon>Dendrobiinae</taxon>
        <taxon>Dendrobium</taxon>
    </lineage>
</organism>
<evidence type="ECO:0000313" key="3">
    <source>
        <dbReference type="Proteomes" id="UP000775213"/>
    </source>
</evidence>
<keyword evidence="3" id="KW-1185">Reference proteome</keyword>
<evidence type="ECO:0000256" key="1">
    <source>
        <dbReference type="SAM" id="MobiDB-lite"/>
    </source>
</evidence>